<accession>A0A4V6PLY1</accession>
<dbReference type="InterPro" id="IPR018764">
    <property type="entry name" value="RskA_C"/>
</dbReference>
<proteinExistence type="predicted"/>
<evidence type="ECO:0000313" key="5">
    <source>
        <dbReference type="Proteomes" id="UP000295238"/>
    </source>
</evidence>
<dbReference type="Proteomes" id="UP000295238">
    <property type="component" value="Unassembled WGS sequence"/>
</dbReference>
<dbReference type="Pfam" id="PF10099">
    <property type="entry name" value="RskA_C"/>
    <property type="match status" value="1"/>
</dbReference>
<keyword evidence="2" id="KW-0472">Membrane</keyword>
<protein>
    <submittedName>
        <fullName evidence="4">Anti-sigma factor</fullName>
    </submittedName>
</protein>
<dbReference type="GO" id="GO:0005886">
    <property type="term" value="C:plasma membrane"/>
    <property type="evidence" value="ECO:0007669"/>
    <property type="project" value="InterPro"/>
</dbReference>
<gene>
    <name evidence="4" type="ORF">E2F50_06720</name>
</gene>
<keyword evidence="2" id="KW-0812">Transmembrane</keyword>
<name>A0A4V6PLY1_9HYPH</name>
<dbReference type="PANTHER" id="PTHR37461:SF1">
    <property type="entry name" value="ANTI-SIGMA-K FACTOR RSKA"/>
    <property type="match status" value="1"/>
</dbReference>
<keyword evidence="2" id="KW-1133">Transmembrane helix</keyword>
<feature type="transmembrane region" description="Helical" evidence="2">
    <location>
        <begin position="96"/>
        <end position="117"/>
    </location>
</feature>
<dbReference type="AlphaFoldDB" id="A0A4V6PLY1"/>
<evidence type="ECO:0000256" key="1">
    <source>
        <dbReference type="SAM" id="MobiDB-lite"/>
    </source>
</evidence>
<keyword evidence="5" id="KW-1185">Reference proteome</keyword>
<evidence type="ECO:0000313" key="4">
    <source>
        <dbReference type="EMBL" id="TDK36615.1"/>
    </source>
</evidence>
<feature type="region of interest" description="Disordered" evidence="1">
    <location>
        <begin position="215"/>
        <end position="237"/>
    </location>
</feature>
<feature type="domain" description="Anti-sigma K factor RskA C-terminal" evidence="3">
    <location>
        <begin position="106"/>
        <end position="228"/>
    </location>
</feature>
<dbReference type="OrthoDB" id="9816387at2"/>
<organism evidence="4 5">
    <name type="scientific">Rhizobium deserti</name>
    <dbReference type="NCBI Taxonomy" id="2547961"/>
    <lineage>
        <taxon>Bacteria</taxon>
        <taxon>Pseudomonadati</taxon>
        <taxon>Pseudomonadota</taxon>
        <taxon>Alphaproteobacteria</taxon>
        <taxon>Hyphomicrobiales</taxon>
        <taxon>Rhizobiaceae</taxon>
        <taxon>Rhizobium/Agrobacterium group</taxon>
        <taxon>Rhizobium</taxon>
    </lineage>
</organism>
<sequence length="237" mass="25228">MTSSGQNQGGGPQDEILAGEYVLGVLSLPARRLVEQRMVQDARFARIVQRWQADLSSFNSDYDEQVPPSAVFAQIERRLFGNMEQSSRSGLWHSAVFWRSLSFVTSAVAIVALFYAATSIPGRQPAAPLVAELSAPGSSINLLASYDIASGRLRMTPVAAGRPEEKSLELWLVPESGSPLSLGVLQAGIDGEMLVPADMRERIAEGSTLAVTLEPFGGSPTGQATGPIVASGSARRL</sequence>
<dbReference type="GO" id="GO:0006417">
    <property type="term" value="P:regulation of translation"/>
    <property type="evidence" value="ECO:0007669"/>
    <property type="project" value="TreeGrafter"/>
</dbReference>
<dbReference type="PANTHER" id="PTHR37461">
    <property type="entry name" value="ANTI-SIGMA-K FACTOR RSKA"/>
    <property type="match status" value="1"/>
</dbReference>
<comment type="caution">
    <text evidence="4">The sequence shown here is derived from an EMBL/GenBank/DDBJ whole genome shotgun (WGS) entry which is preliminary data.</text>
</comment>
<dbReference type="GO" id="GO:0016989">
    <property type="term" value="F:sigma factor antagonist activity"/>
    <property type="evidence" value="ECO:0007669"/>
    <property type="project" value="TreeGrafter"/>
</dbReference>
<reference evidence="4 5" key="1">
    <citation type="submission" date="2019-03" db="EMBL/GenBank/DDBJ databases">
        <title>Rhizobium sp. nov., an bacterium isolated from biocrust in Mu Us Desert.</title>
        <authorList>
            <person name="Lixiong L."/>
        </authorList>
    </citation>
    <scope>NUCLEOTIDE SEQUENCE [LARGE SCALE GENOMIC DNA]</scope>
    <source>
        <strain evidence="4 5">SPY-1</strain>
    </source>
</reference>
<evidence type="ECO:0000259" key="3">
    <source>
        <dbReference type="Pfam" id="PF10099"/>
    </source>
</evidence>
<evidence type="ECO:0000256" key="2">
    <source>
        <dbReference type="SAM" id="Phobius"/>
    </source>
</evidence>
<dbReference type="InterPro" id="IPR051474">
    <property type="entry name" value="Anti-sigma-K/W_factor"/>
</dbReference>
<dbReference type="RefSeq" id="WP_133315325.1">
    <property type="nucleotide sequence ID" value="NZ_SMTL01000002.1"/>
</dbReference>
<dbReference type="EMBL" id="SMTL01000002">
    <property type="protein sequence ID" value="TDK36615.1"/>
    <property type="molecule type" value="Genomic_DNA"/>
</dbReference>